<sequence length="134" mass="15637">MEMLEKFDKSFGDVRKFLYLVQPEECTFEKIQDVPNYFSEVFPLFIGLVCAEYVALAMKRESPRLAESLNSLAHGILSETFKILTMGIEISLYIFIHRNYKIIDLPWDNPLTWYLALLGVDFAYYWAHRASHGS</sequence>
<dbReference type="OMA" id="LEHIFTN"/>
<keyword evidence="4" id="KW-0560">Oxidoreductase</keyword>
<evidence type="ECO:0000256" key="1">
    <source>
        <dbReference type="ARBA" id="ARBA00004127"/>
    </source>
</evidence>
<dbReference type="GO" id="GO:0016020">
    <property type="term" value="C:membrane"/>
    <property type="evidence" value="ECO:0007669"/>
    <property type="project" value="GOC"/>
</dbReference>
<proteinExistence type="predicted"/>
<evidence type="ECO:0000256" key="2">
    <source>
        <dbReference type="ARBA" id="ARBA00022692"/>
    </source>
</evidence>
<organism evidence="6 7">
    <name type="scientific">Folsomia candida</name>
    <name type="common">Springtail</name>
    <dbReference type="NCBI Taxonomy" id="158441"/>
    <lineage>
        <taxon>Eukaryota</taxon>
        <taxon>Metazoa</taxon>
        <taxon>Ecdysozoa</taxon>
        <taxon>Arthropoda</taxon>
        <taxon>Hexapoda</taxon>
        <taxon>Collembola</taxon>
        <taxon>Entomobryomorpha</taxon>
        <taxon>Isotomoidea</taxon>
        <taxon>Isotomidae</taxon>
        <taxon>Proisotominae</taxon>
        <taxon>Folsomia</taxon>
    </lineage>
</organism>
<dbReference type="GO" id="GO:0005783">
    <property type="term" value="C:endoplasmic reticulum"/>
    <property type="evidence" value="ECO:0007669"/>
    <property type="project" value="TreeGrafter"/>
</dbReference>
<evidence type="ECO:0000256" key="5">
    <source>
        <dbReference type="ARBA" id="ARBA00023136"/>
    </source>
</evidence>
<protein>
    <submittedName>
        <fullName evidence="6">Alkylglycerol monooxygenase</fullName>
    </submittedName>
</protein>
<dbReference type="STRING" id="158441.A0A226EIA7"/>
<evidence type="ECO:0000313" key="6">
    <source>
        <dbReference type="EMBL" id="OXA56481.1"/>
    </source>
</evidence>
<keyword evidence="2" id="KW-0812">Transmembrane</keyword>
<name>A0A226EIA7_FOLCA</name>
<dbReference type="PANTHER" id="PTHR21624:SF1">
    <property type="entry name" value="ALKYLGLYCEROL MONOOXYGENASE"/>
    <property type="match status" value="1"/>
</dbReference>
<keyword evidence="3" id="KW-1133">Transmembrane helix</keyword>
<evidence type="ECO:0000313" key="7">
    <source>
        <dbReference type="Proteomes" id="UP000198287"/>
    </source>
</evidence>
<keyword evidence="7" id="KW-1185">Reference proteome</keyword>
<comment type="subcellular location">
    <subcellularLocation>
        <location evidence="1">Endomembrane system</location>
        <topology evidence="1">Multi-pass membrane protein</topology>
    </subcellularLocation>
</comment>
<reference evidence="6 7" key="1">
    <citation type="submission" date="2015-12" db="EMBL/GenBank/DDBJ databases">
        <title>The genome of Folsomia candida.</title>
        <authorList>
            <person name="Faddeeva A."/>
            <person name="Derks M.F."/>
            <person name="Anvar Y."/>
            <person name="Smit S."/>
            <person name="Van Straalen N."/>
            <person name="Roelofs D."/>
        </authorList>
    </citation>
    <scope>NUCLEOTIDE SEQUENCE [LARGE SCALE GENOMIC DNA]</scope>
    <source>
        <strain evidence="6 7">VU population</strain>
        <tissue evidence="6">Whole body</tissue>
    </source>
</reference>
<dbReference type="GO" id="GO:0050479">
    <property type="term" value="F:glyceryl-ether monooxygenase activity"/>
    <property type="evidence" value="ECO:0007669"/>
    <property type="project" value="TreeGrafter"/>
</dbReference>
<dbReference type="InterPro" id="IPR051689">
    <property type="entry name" value="Sterol_desaturase/TMEM195"/>
</dbReference>
<accession>A0A226EIA7</accession>
<keyword evidence="5" id="KW-0472">Membrane</keyword>
<evidence type="ECO:0000256" key="4">
    <source>
        <dbReference type="ARBA" id="ARBA00023002"/>
    </source>
</evidence>
<dbReference type="GO" id="GO:0006643">
    <property type="term" value="P:membrane lipid metabolic process"/>
    <property type="evidence" value="ECO:0007669"/>
    <property type="project" value="TreeGrafter"/>
</dbReference>
<dbReference type="OrthoDB" id="6354873at2759"/>
<keyword evidence="6" id="KW-0503">Monooxygenase</keyword>
<dbReference type="AlphaFoldDB" id="A0A226EIA7"/>
<dbReference type="Proteomes" id="UP000198287">
    <property type="component" value="Unassembled WGS sequence"/>
</dbReference>
<comment type="caution">
    <text evidence="6">The sequence shown here is derived from an EMBL/GenBank/DDBJ whole genome shotgun (WGS) entry which is preliminary data.</text>
</comment>
<dbReference type="EMBL" id="LNIX01000004">
    <property type="protein sequence ID" value="OXA56481.1"/>
    <property type="molecule type" value="Genomic_DNA"/>
</dbReference>
<gene>
    <name evidence="6" type="ORF">Fcan01_09991</name>
</gene>
<evidence type="ECO:0000256" key="3">
    <source>
        <dbReference type="ARBA" id="ARBA00022989"/>
    </source>
</evidence>
<dbReference type="PANTHER" id="PTHR21624">
    <property type="entry name" value="STEROL DESATURASE-RELATED PROTEIN"/>
    <property type="match status" value="1"/>
</dbReference>